<dbReference type="PANTHER" id="PTHR21576">
    <property type="entry name" value="UNCHARACTERIZED NODULIN-LIKE PROTEIN"/>
    <property type="match status" value="1"/>
</dbReference>
<dbReference type="SUPFAM" id="SSF103473">
    <property type="entry name" value="MFS general substrate transporter"/>
    <property type="match status" value="2"/>
</dbReference>
<evidence type="ECO:0000256" key="6">
    <source>
        <dbReference type="SAM" id="Phobius"/>
    </source>
</evidence>
<feature type="transmembrane region" description="Helical" evidence="6">
    <location>
        <begin position="16"/>
        <end position="36"/>
    </location>
</feature>
<dbReference type="GO" id="GO:0016020">
    <property type="term" value="C:membrane"/>
    <property type="evidence" value="ECO:0007669"/>
    <property type="project" value="UniProtKB-SubCell"/>
</dbReference>
<feature type="domain" description="NFD4 C-terminal" evidence="8">
    <location>
        <begin position="371"/>
        <end position="589"/>
    </location>
</feature>
<name>A0A833RAK7_9POAL</name>
<comment type="caution">
    <text evidence="9">The sequence shown here is derived from an EMBL/GenBank/DDBJ whole genome shotgun (WGS) entry which is preliminary data.</text>
</comment>
<feature type="transmembrane region" description="Helical" evidence="6">
    <location>
        <begin position="174"/>
        <end position="194"/>
    </location>
</feature>
<dbReference type="InterPro" id="IPR056555">
    <property type="entry name" value="NFD4_C"/>
</dbReference>
<keyword evidence="4 6" id="KW-0472">Membrane</keyword>
<organism evidence="9 10">
    <name type="scientific">Carex littledalei</name>
    <dbReference type="NCBI Taxonomy" id="544730"/>
    <lineage>
        <taxon>Eukaryota</taxon>
        <taxon>Viridiplantae</taxon>
        <taxon>Streptophyta</taxon>
        <taxon>Embryophyta</taxon>
        <taxon>Tracheophyta</taxon>
        <taxon>Spermatophyta</taxon>
        <taxon>Magnoliopsida</taxon>
        <taxon>Liliopsida</taxon>
        <taxon>Poales</taxon>
        <taxon>Cyperaceae</taxon>
        <taxon>Cyperoideae</taxon>
        <taxon>Cariceae</taxon>
        <taxon>Carex</taxon>
        <taxon>Carex subgen. Euthyceras</taxon>
    </lineage>
</organism>
<feature type="transmembrane region" description="Helical" evidence="6">
    <location>
        <begin position="370"/>
        <end position="391"/>
    </location>
</feature>
<keyword evidence="3 6" id="KW-1133">Transmembrane helix</keyword>
<protein>
    <submittedName>
        <fullName evidence="9">Protein NUCLEAR FUSION DEFECTIVE 4</fullName>
    </submittedName>
</protein>
<keyword evidence="10" id="KW-1185">Reference proteome</keyword>
<comment type="subcellular location">
    <subcellularLocation>
        <location evidence="1">Membrane</location>
        <topology evidence="1">Multi-pass membrane protein</topology>
    </subcellularLocation>
</comment>
<feature type="coiled-coil region" evidence="5">
    <location>
        <begin position="300"/>
        <end position="329"/>
    </location>
</feature>
<feature type="transmembrane region" description="Helical" evidence="6">
    <location>
        <begin position="110"/>
        <end position="136"/>
    </location>
</feature>
<feature type="transmembrane region" description="Helical" evidence="6">
    <location>
        <begin position="502"/>
        <end position="521"/>
    </location>
</feature>
<keyword evidence="5" id="KW-0175">Coiled coil</keyword>
<evidence type="ECO:0000256" key="5">
    <source>
        <dbReference type="SAM" id="Coils"/>
    </source>
</evidence>
<dbReference type="PANTHER" id="PTHR21576:SF96">
    <property type="entry name" value="OS04G0388700 PROTEIN"/>
    <property type="match status" value="1"/>
</dbReference>
<evidence type="ECO:0000256" key="2">
    <source>
        <dbReference type="ARBA" id="ARBA00022692"/>
    </source>
</evidence>
<feature type="transmembrane region" description="Helical" evidence="6">
    <location>
        <begin position="214"/>
        <end position="236"/>
    </location>
</feature>
<proteinExistence type="predicted"/>
<evidence type="ECO:0000313" key="9">
    <source>
        <dbReference type="EMBL" id="KAF3332134.1"/>
    </source>
</evidence>
<dbReference type="OrthoDB" id="410267at2759"/>
<dbReference type="CDD" id="cd17354">
    <property type="entry name" value="MFS_Mch1p_like"/>
    <property type="match status" value="1"/>
</dbReference>
<dbReference type="InterPro" id="IPR036259">
    <property type="entry name" value="MFS_trans_sf"/>
</dbReference>
<feature type="transmembrane region" description="Helical" evidence="6">
    <location>
        <begin position="469"/>
        <end position="490"/>
    </location>
</feature>
<evidence type="ECO:0000313" key="10">
    <source>
        <dbReference type="Proteomes" id="UP000623129"/>
    </source>
</evidence>
<feature type="transmembrane region" description="Helical" evidence="6">
    <location>
        <begin position="411"/>
        <end position="431"/>
    </location>
</feature>
<feature type="transmembrane region" description="Helical" evidence="6">
    <location>
        <begin position="242"/>
        <end position="268"/>
    </location>
</feature>
<dbReference type="Pfam" id="PF06813">
    <property type="entry name" value="Nodulin-like"/>
    <property type="match status" value="1"/>
</dbReference>
<sequence>MGKLGERTAAFLNNRWLVFVAAMWLQSVAGIGYLFGSISPVIKASLGYNQRQLARIGVAKDLGDSVGSLAGFLCGIIPLWAALLIGALANFVGYGWVWLVVTGRSPTLSLWPMCILIFIGTNGETFYNTAALVSCVQNFPKNRGPIVGILKGFAGLSGAILTQIFALIHTPDKSALLFMVATGPSMVAIALMFLIRPVRGPRQVRRSDQSNFLYIYSICLLLAAYLMGVMIVQDLVDLDHSLVIFITIILFILLLTPLAIPIITTFYLDIISPMEEPLTSPASAPPSGESSSMQKQKQVVEESEDEVLLSEVEEEKLQEESHLQLLQASERKKRIAHLNAKLTYAAARGGVRVKKRWGPHRGEDFTLLQALVKADFWLIFVTLLLGAGSGLTVIDNLGQMSQSLGFDDAKVFVSMISIWNFLGRVAGGYFSENIVRDHAYPRPIAAAVAQLLLAIGHFLFATAWPGTMYIGTLLVGLGYGAHWAVIPATASELFGIKNFGAIYNFLTIANPAGSMIFSGVITSSLYDYEAEKQAHGRQIRKLESFFEGDGLKCEGPTCFFASSMVMMSVCIVAAGLSLVLVHRTRRVYSSIYGRGQR</sequence>
<keyword evidence="2 6" id="KW-0812">Transmembrane</keyword>
<feature type="transmembrane region" description="Helical" evidence="6">
    <location>
        <begin position="559"/>
        <end position="581"/>
    </location>
</feature>
<feature type="transmembrane region" description="Helical" evidence="6">
    <location>
        <begin position="148"/>
        <end position="168"/>
    </location>
</feature>
<feature type="domain" description="Nodulin-like" evidence="7">
    <location>
        <begin position="15"/>
        <end position="262"/>
    </location>
</feature>
<accession>A0A833RAK7</accession>
<evidence type="ECO:0000256" key="3">
    <source>
        <dbReference type="ARBA" id="ARBA00022989"/>
    </source>
</evidence>
<reference evidence="9" key="1">
    <citation type="submission" date="2020-01" db="EMBL/GenBank/DDBJ databases">
        <title>Genome sequence of Kobresia littledalei, the first chromosome-level genome in the family Cyperaceae.</title>
        <authorList>
            <person name="Qu G."/>
        </authorList>
    </citation>
    <scope>NUCLEOTIDE SEQUENCE</scope>
    <source>
        <strain evidence="9">C.B.Clarke</strain>
        <tissue evidence="9">Leaf</tissue>
    </source>
</reference>
<evidence type="ECO:0000259" key="7">
    <source>
        <dbReference type="Pfam" id="PF06813"/>
    </source>
</evidence>
<evidence type="ECO:0000259" key="8">
    <source>
        <dbReference type="Pfam" id="PF23262"/>
    </source>
</evidence>
<evidence type="ECO:0000256" key="1">
    <source>
        <dbReference type="ARBA" id="ARBA00004141"/>
    </source>
</evidence>
<feature type="transmembrane region" description="Helical" evidence="6">
    <location>
        <begin position="443"/>
        <end position="463"/>
    </location>
</feature>
<dbReference type="Gene3D" id="1.20.1250.20">
    <property type="entry name" value="MFS general substrate transporter like domains"/>
    <property type="match status" value="1"/>
</dbReference>
<dbReference type="InterPro" id="IPR010658">
    <property type="entry name" value="Nodulin-like"/>
</dbReference>
<gene>
    <name evidence="9" type="ORF">FCM35_KLT03540</name>
</gene>
<dbReference type="AlphaFoldDB" id="A0A833RAK7"/>
<evidence type="ECO:0000256" key="4">
    <source>
        <dbReference type="ARBA" id="ARBA00023136"/>
    </source>
</evidence>
<dbReference type="EMBL" id="SWLB01000012">
    <property type="protein sequence ID" value="KAF3332134.1"/>
    <property type="molecule type" value="Genomic_DNA"/>
</dbReference>
<feature type="transmembrane region" description="Helical" evidence="6">
    <location>
        <begin position="69"/>
        <end position="98"/>
    </location>
</feature>
<dbReference type="Proteomes" id="UP000623129">
    <property type="component" value="Unassembled WGS sequence"/>
</dbReference>
<dbReference type="Pfam" id="PF23262">
    <property type="entry name" value="NFD4_C"/>
    <property type="match status" value="1"/>
</dbReference>